<evidence type="ECO:0000313" key="3">
    <source>
        <dbReference type="Proteomes" id="UP000002743"/>
    </source>
</evidence>
<protein>
    <submittedName>
        <fullName evidence="2">Transcriptional regulator/antitoxin, MazE</fullName>
    </submittedName>
</protein>
<reference evidence="2 3" key="2">
    <citation type="journal article" date="2011" name="J. Bacteriol.">
        <title>Genomes of three methylotrophs from a single niche uncover genetic and metabolic divergence of Methylophilaceae.</title>
        <authorList>
            <person name="Lapidus A."/>
            <person name="Clum A."/>
            <person name="Labutti K."/>
            <person name="Kaluzhnaya M.G."/>
            <person name="Lim S."/>
            <person name="Beck D.A."/>
            <person name="Glavina Del Rio T."/>
            <person name="Nolan M."/>
            <person name="Mavromatis K."/>
            <person name="Huntemann M."/>
            <person name="Lucas S."/>
            <person name="Lidstrom M.E."/>
            <person name="Ivanova N."/>
            <person name="Chistoserdova L."/>
        </authorList>
    </citation>
    <scope>NUCLEOTIDE SEQUENCE [LARGE SCALE GENOMIC DNA]</scope>
    <source>
        <strain evidence="2 3">SIP3-4</strain>
        <plasmid evidence="2 3">pMsip01</plasmid>
    </source>
</reference>
<dbReference type="Gene3D" id="2.10.260.10">
    <property type="match status" value="1"/>
</dbReference>
<dbReference type="SMART" id="SM00966">
    <property type="entry name" value="SpoVT_AbrB"/>
    <property type="match status" value="1"/>
</dbReference>
<dbReference type="Proteomes" id="UP000002743">
    <property type="component" value="Plasmid pMsip01"/>
</dbReference>
<accession>C6XEP2</accession>
<dbReference type="GO" id="GO:0003677">
    <property type="term" value="F:DNA binding"/>
    <property type="evidence" value="ECO:0007669"/>
    <property type="project" value="InterPro"/>
</dbReference>
<dbReference type="KEGG" id="mei:Msip34_2875"/>
<dbReference type="RefSeq" id="WP_012777697.1">
    <property type="nucleotide sequence ID" value="NC_012970.1"/>
</dbReference>
<name>C6XEP2_METGS</name>
<dbReference type="InterPro" id="IPR037914">
    <property type="entry name" value="SpoVT-AbrB_sf"/>
</dbReference>
<dbReference type="AlphaFoldDB" id="C6XEP2"/>
<dbReference type="InterPro" id="IPR007159">
    <property type="entry name" value="SpoVT-AbrB_dom"/>
</dbReference>
<dbReference type="EMBL" id="CP001675">
    <property type="protein sequence ID" value="ACT52099.1"/>
    <property type="molecule type" value="Genomic_DNA"/>
</dbReference>
<organism evidence="2 3">
    <name type="scientific">Methylovorus glucosotrophus (strain SIP3-4)</name>
    <dbReference type="NCBI Taxonomy" id="582744"/>
    <lineage>
        <taxon>Bacteria</taxon>
        <taxon>Pseudomonadati</taxon>
        <taxon>Pseudomonadota</taxon>
        <taxon>Betaproteobacteria</taxon>
        <taxon>Nitrosomonadales</taxon>
        <taxon>Methylophilaceae</taxon>
        <taxon>Methylovorus</taxon>
    </lineage>
</organism>
<keyword evidence="3" id="KW-1185">Reference proteome</keyword>
<dbReference type="InterPro" id="IPR039052">
    <property type="entry name" value="Antitox_PemI-like"/>
</dbReference>
<dbReference type="PANTHER" id="PTHR40516">
    <property type="entry name" value="ANTITOXIN CHPS-RELATED"/>
    <property type="match status" value="1"/>
</dbReference>
<sequence length="77" mass="8610">METNIRKWGNSAGVVLPQNVLRECHAQVGDTLKVSATGNEIVLTVVRSTRTLVHLIDCITDSNKHIEHRFLTPEKAF</sequence>
<gene>
    <name evidence="2" type="ordered locus">Msip34_2875</name>
</gene>
<dbReference type="SUPFAM" id="SSF89447">
    <property type="entry name" value="AbrB/MazE/MraZ-like"/>
    <property type="match status" value="1"/>
</dbReference>
<geneLocation type="plasmid" evidence="2 3">
    <name>pMsip01</name>
</geneLocation>
<dbReference type="HOGENOM" id="CLU_150554_1_0_4"/>
<keyword evidence="2" id="KW-0614">Plasmid</keyword>
<feature type="domain" description="SpoVT-AbrB" evidence="1">
    <location>
        <begin position="6"/>
        <end position="51"/>
    </location>
</feature>
<dbReference type="Pfam" id="PF04014">
    <property type="entry name" value="MazE_antitoxin"/>
    <property type="match status" value="1"/>
</dbReference>
<dbReference type="PANTHER" id="PTHR40516:SF1">
    <property type="entry name" value="ANTITOXIN CHPS-RELATED"/>
    <property type="match status" value="1"/>
</dbReference>
<reference evidence="3" key="1">
    <citation type="submission" date="2009-07" db="EMBL/GenBank/DDBJ databases">
        <title>Complete sequence of plasmid 1 of Methylovorus sp. SIP3-4.</title>
        <authorList>
            <consortium name="US DOE Joint Genome Institute"/>
            <person name="Lucas S."/>
            <person name="Copeland A."/>
            <person name="Lapidus A."/>
            <person name="Glavina del Rio T."/>
            <person name="Tice H."/>
            <person name="Bruce D."/>
            <person name="Goodwin L."/>
            <person name="Pitluck S."/>
            <person name="Clum A."/>
            <person name="Larimer F."/>
            <person name="Land M."/>
            <person name="Hauser L."/>
            <person name="Kyrpides N."/>
            <person name="Mikhailova N."/>
            <person name="Kayluzhnaya M."/>
            <person name="Chistoserdova L."/>
        </authorList>
    </citation>
    <scope>NUCLEOTIDE SEQUENCE [LARGE SCALE GENOMIC DNA]</scope>
    <source>
        <strain evidence="3">SIP3-4</strain>
        <plasmid evidence="3">pMsip01</plasmid>
    </source>
</reference>
<evidence type="ECO:0000259" key="1">
    <source>
        <dbReference type="SMART" id="SM00966"/>
    </source>
</evidence>
<proteinExistence type="predicted"/>
<dbReference type="GO" id="GO:0097351">
    <property type="term" value="F:toxin sequestering activity"/>
    <property type="evidence" value="ECO:0007669"/>
    <property type="project" value="InterPro"/>
</dbReference>
<dbReference type="OrthoDB" id="9795766at2"/>
<evidence type="ECO:0000313" key="2">
    <source>
        <dbReference type="EMBL" id="ACT52099.1"/>
    </source>
</evidence>